<evidence type="ECO:0000256" key="2">
    <source>
        <dbReference type="ARBA" id="ARBA00022771"/>
    </source>
</evidence>
<dbReference type="VEuPathDB" id="TriTrypDB:LdBPK_050800.1"/>
<sequence length="513" mass="55955">MCSRASTCARFRRRQISRQYALPLSLPPPLLTLHISSVRGNRTHTRIPRFRHRPYHCPPHSSSRSPATPPMPPHAAALPPPPRPDPVTLDQVFAQLTAVDVAYDAKAYHLVALNTVAFHPSVKLFLFEEPAAAAASSSSTESPDARSTSSSPPAAAVLNKLRREKLLKSVAFMLAQRNNAVCHECRWETVSLLGELCRMESAHSGVPTSALGQLEAKLNNYAKENLEYLAQLPWFLPVIDSIIKAGGGTLDDDANGDASVAAAAAKKARQQGESSASAAASSSRSALKEKLMAAREAGRNSRGGADSDNGNGPEAEEEDEDVVIALLDIRRALPTCHRVSGSGRSTDSADVVFEWSAANVEQARDLMFVDASTSMLHLIPSVARGCSDVCAQCQKRVPAASTSAAAPLLRCSSCKAVYYCSAECQKTHWTTVHRTPCRAYKERCDRILEQYYSTSTASGKKKGLKTSEVVILEVPLEPSLFFETRRYLYDHRDESFAHVDYSDYFMKYTVRGS</sequence>
<name>A0A6J8F3H6_LEIDO</name>
<dbReference type="VEuPathDB" id="TriTrypDB:LdCL_050013100"/>
<gene>
    <name evidence="7" type="ORF">LDHU3_05.0890</name>
</gene>
<proteinExistence type="predicted"/>
<keyword evidence="2 4" id="KW-0863">Zinc-finger</keyword>
<dbReference type="SUPFAM" id="SSF144232">
    <property type="entry name" value="HIT/MYND zinc finger-like"/>
    <property type="match status" value="1"/>
</dbReference>
<evidence type="ECO:0000313" key="7">
    <source>
        <dbReference type="EMBL" id="CAC5427338.1"/>
    </source>
</evidence>
<dbReference type="EMBL" id="LR812625">
    <property type="protein sequence ID" value="CAC5427338.1"/>
    <property type="molecule type" value="Genomic_DNA"/>
</dbReference>
<feature type="region of interest" description="Disordered" evidence="5">
    <location>
        <begin position="269"/>
        <end position="319"/>
    </location>
</feature>
<dbReference type="Proteomes" id="UP000601710">
    <property type="component" value="Chromosome 5"/>
</dbReference>
<dbReference type="FunFam" id="6.10.140.2220:FF:000028">
    <property type="entry name" value="MYND zinc finger (ZnF) domain-like protein"/>
    <property type="match status" value="1"/>
</dbReference>
<evidence type="ECO:0000256" key="1">
    <source>
        <dbReference type="ARBA" id="ARBA00022723"/>
    </source>
</evidence>
<dbReference type="PROSITE" id="PS01360">
    <property type="entry name" value="ZF_MYND_1"/>
    <property type="match status" value="1"/>
</dbReference>
<reference evidence="7" key="1">
    <citation type="submission" date="2020-06" db="EMBL/GenBank/DDBJ databases">
        <authorList>
            <person name="Camacho E."/>
            <person name="Gonzalez-de la Fuente S."/>
            <person name="Rastrojo A."/>
            <person name="Peiro-Pastor R."/>
            <person name="Solana JC."/>
            <person name="Tabera L."/>
            <person name="Gamarro F."/>
            <person name="Carrasco-Ramiro F."/>
            <person name="Requena JM."/>
            <person name="Aguado B."/>
        </authorList>
    </citation>
    <scope>NUCLEOTIDE SEQUENCE</scope>
</reference>
<organism evidence="7 8">
    <name type="scientific">Leishmania donovani</name>
    <dbReference type="NCBI Taxonomy" id="5661"/>
    <lineage>
        <taxon>Eukaryota</taxon>
        <taxon>Discoba</taxon>
        <taxon>Euglenozoa</taxon>
        <taxon>Kinetoplastea</taxon>
        <taxon>Metakinetoplastina</taxon>
        <taxon>Trypanosomatida</taxon>
        <taxon>Trypanosomatidae</taxon>
        <taxon>Leishmaniinae</taxon>
        <taxon>Leishmania</taxon>
    </lineage>
</organism>
<evidence type="ECO:0000259" key="6">
    <source>
        <dbReference type="PROSITE" id="PS50865"/>
    </source>
</evidence>
<keyword evidence="1" id="KW-0479">Metal-binding</keyword>
<dbReference type="PROSITE" id="PS50865">
    <property type="entry name" value="ZF_MYND_2"/>
    <property type="match status" value="1"/>
</dbReference>
<protein>
    <submittedName>
        <fullName evidence="7">MYND_zinc_finger_(ZnF)_domain-like_protein/GeneDB:LmjF.05.0800</fullName>
    </submittedName>
</protein>
<evidence type="ECO:0000256" key="4">
    <source>
        <dbReference type="PROSITE-ProRule" id="PRU00134"/>
    </source>
</evidence>
<feature type="region of interest" description="Disordered" evidence="5">
    <location>
        <begin position="50"/>
        <end position="86"/>
    </location>
</feature>
<dbReference type="AlphaFoldDB" id="A0A6J8F3H6"/>
<feature type="compositionally biased region" description="Basic and acidic residues" evidence="5">
    <location>
        <begin position="286"/>
        <end position="299"/>
    </location>
</feature>
<feature type="compositionally biased region" description="Pro residues" evidence="5">
    <location>
        <begin position="67"/>
        <end position="85"/>
    </location>
</feature>
<accession>A0A6J8F3H6</accession>
<dbReference type="Pfam" id="PF01753">
    <property type="entry name" value="zf-MYND"/>
    <property type="match status" value="1"/>
</dbReference>
<feature type="domain" description="MYND-type" evidence="6">
    <location>
        <begin position="390"/>
        <end position="437"/>
    </location>
</feature>
<evidence type="ECO:0000313" key="8">
    <source>
        <dbReference type="Proteomes" id="UP000601710"/>
    </source>
</evidence>
<dbReference type="Gene3D" id="6.10.140.2220">
    <property type="match status" value="1"/>
</dbReference>
<evidence type="ECO:0000256" key="5">
    <source>
        <dbReference type="SAM" id="MobiDB-lite"/>
    </source>
</evidence>
<feature type="compositionally biased region" description="Low complexity" evidence="5">
    <location>
        <begin position="274"/>
        <end position="285"/>
    </location>
</feature>
<dbReference type="InterPro" id="IPR002893">
    <property type="entry name" value="Znf_MYND"/>
</dbReference>
<keyword evidence="3" id="KW-0862">Zinc</keyword>
<dbReference type="GO" id="GO:0008270">
    <property type="term" value="F:zinc ion binding"/>
    <property type="evidence" value="ECO:0007669"/>
    <property type="project" value="UniProtKB-KW"/>
</dbReference>
<evidence type="ECO:0000256" key="3">
    <source>
        <dbReference type="ARBA" id="ARBA00022833"/>
    </source>
</evidence>
<dbReference type="VEuPathDB" id="TriTrypDB:LDHU3_05.0890"/>